<dbReference type="PANTHER" id="PTHR14614">
    <property type="entry name" value="HEPATOCELLULAR CARCINOMA-ASSOCIATED ANTIGEN"/>
    <property type="match status" value="1"/>
</dbReference>
<dbReference type="GO" id="GO:0008757">
    <property type="term" value="F:S-adenosylmethionine-dependent methyltransferase activity"/>
    <property type="evidence" value="ECO:0007669"/>
    <property type="project" value="UniProtKB-ARBA"/>
</dbReference>
<dbReference type="Pfam" id="PF10294">
    <property type="entry name" value="Methyltransf_16"/>
    <property type="match status" value="1"/>
</dbReference>
<evidence type="ECO:0000256" key="1">
    <source>
        <dbReference type="SAM" id="Coils"/>
    </source>
</evidence>
<dbReference type="InterPro" id="IPR019410">
    <property type="entry name" value="Methyltransf_16"/>
</dbReference>
<comment type="caution">
    <text evidence="2">The sequence shown here is derived from an EMBL/GenBank/DDBJ whole genome shotgun (WGS) entry which is preliminary data.</text>
</comment>
<dbReference type="PANTHER" id="PTHR14614:SF147">
    <property type="entry name" value="S-ADENOSYLMETHIONINE-DEPENDENT METHYLTRANSFERASE OF THE SEVEN BETA-STRAND FAMILY"/>
    <property type="match status" value="1"/>
</dbReference>
<sequence length="465" mass="51145">MAAEGKGMDGVGTEGADFLPSRDLHHLRVRSSPSLNKVETGLENIARALGVSEKGKDGEREIIFDEKAQDGDEDELDDEEESGEAFEMSCVRNWLTGLVASDLDWINSDNQEIQEVEQRRQEAVSRAAELLAVCAGKSASGQSRVRYSFSTPSGIFSVRSQEATLTDDALGGRTWGAAPLLLQHLLNDEETRRSLSLDSHSLERRGCPLRILEIGAGTGLVGLGLAVAMGQRLSEGQDCIEDGVNLRLVLTDHHPTVLSNLVTNVALNGIKTGDAVHVRRLDWQAIYDAEAGEKTSSTYSSKAQTLPSESESSMDSAWLEPLPLEEGSVDILIAADCVYDTLHPTWIRAVAEKYLRRPSANATDSEGQRQNGGIMHMISPLRSTHTAEMEAIYNTFPSRSPQAIDRPQQQEERVERGLVMMAEAELKGFDDFGPPRLRLGSHAQRPRKMGGTQTMYRRFEVQWQS</sequence>
<dbReference type="Gene3D" id="3.40.50.150">
    <property type="entry name" value="Vaccinia Virus protein VP39"/>
    <property type="match status" value="1"/>
</dbReference>
<keyword evidence="1" id="KW-0175">Coiled coil</keyword>
<accession>A0A8X7T7T8</accession>
<protein>
    <submittedName>
        <fullName evidence="2">Uncharacterized protein</fullName>
    </submittedName>
</protein>
<gene>
    <name evidence="2" type="ORF">A4X09_0g690</name>
</gene>
<reference evidence="2" key="2">
    <citation type="journal article" date="2019" name="IMA Fungus">
        <title>Genome sequencing and comparison of five Tilletia species to identify candidate genes for the detection of regulated species infecting wheat.</title>
        <authorList>
            <person name="Nguyen H.D.T."/>
            <person name="Sultana T."/>
            <person name="Kesanakurti P."/>
            <person name="Hambleton S."/>
        </authorList>
    </citation>
    <scope>NUCLEOTIDE SEQUENCE</scope>
    <source>
        <strain evidence="2">DAOMC 236422</strain>
    </source>
</reference>
<dbReference type="EMBL" id="LWDG02000013">
    <property type="protein sequence ID" value="KAE8271664.1"/>
    <property type="molecule type" value="Genomic_DNA"/>
</dbReference>
<dbReference type="Proteomes" id="UP000078113">
    <property type="component" value="Unassembled WGS sequence"/>
</dbReference>
<dbReference type="SUPFAM" id="SSF53335">
    <property type="entry name" value="S-adenosyl-L-methionine-dependent methyltransferases"/>
    <property type="match status" value="1"/>
</dbReference>
<proteinExistence type="predicted"/>
<organism evidence="2 3">
    <name type="scientific">Tilletia walkeri</name>
    <dbReference type="NCBI Taxonomy" id="117179"/>
    <lineage>
        <taxon>Eukaryota</taxon>
        <taxon>Fungi</taxon>
        <taxon>Dikarya</taxon>
        <taxon>Basidiomycota</taxon>
        <taxon>Ustilaginomycotina</taxon>
        <taxon>Exobasidiomycetes</taxon>
        <taxon>Tilletiales</taxon>
        <taxon>Tilletiaceae</taxon>
        <taxon>Tilletia</taxon>
    </lineage>
</organism>
<evidence type="ECO:0000313" key="3">
    <source>
        <dbReference type="Proteomes" id="UP000078113"/>
    </source>
</evidence>
<keyword evidence="3" id="KW-1185">Reference proteome</keyword>
<name>A0A8X7T7T8_9BASI</name>
<evidence type="ECO:0000313" key="2">
    <source>
        <dbReference type="EMBL" id="KAE8271664.1"/>
    </source>
</evidence>
<dbReference type="AlphaFoldDB" id="A0A8X7T7T8"/>
<feature type="coiled-coil region" evidence="1">
    <location>
        <begin position="106"/>
        <end position="133"/>
    </location>
</feature>
<reference evidence="2" key="1">
    <citation type="submission" date="2016-04" db="EMBL/GenBank/DDBJ databases">
        <authorList>
            <person name="Nguyen H.D."/>
            <person name="Samba Siva P."/>
            <person name="Cullis J."/>
            <person name="Levesque C.A."/>
            <person name="Hambleton S."/>
        </authorList>
    </citation>
    <scope>NUCLEOTIDE SEQUENCE</scope>
    <source>
        <strain evidence="2">DAOMC 236422</strain>
    </source>
</reference>
<dbReference type="InterPro" id="IPR029063">
    <property type="entry name" value="SAM-dependent_MTases_sf"/>
</dbReference>